<reference evidence="1" key="1">
    <citation type="submission" date="2021-04" db="EMBL/GenBank/DDBJ databases">
        <title>Pseudaminobacter soli sp. nov., isolated from paddy soil contaminated by heavy metals.</title>
        <authorList>
            <person name="Zhang K."/>
        </authorList>
    </citation>
    <scope>NUCLEOTIDE SEQUENCE</scope>
    <source>
        <strain evidence="1">19-2017</strain>
    </source>
</reference>
<dbReference type="RefSeq" id="WP_188254276.1">
    <property type="nucleotide sequence ID" value="NZ_JABVCF010000004.1"/>
</dbReference>
<evidence type="ECO:0000313" key="1">
    <source>
        <dbReference type="EMBL" id="MBS3648711.1"/>
    </source>
</evidence>
<dbReference type="Proteomes" id="UP000680348">
    <property type="component" value="Unassembled WGS sequence"/>
</dbReference>
<proteinExistence type="predicted"/>
<gene>
    <name evidence="1" type="ORF">KEU06_08725</name>
</gene>
<protein>
    <submittedName>
        <fullName evidence="1">Uncharacterized protein</fullName>
    </submittedName>
</protein>
<keyword evidence="2" id="KW-1185">Reference proteome</keyword>
<dbReference type="AlphaFoldDB" id="A0A942I8X9"/>
<sequence length="252" mass="28553">MRTGDVKAALRRYFNPREYALMFEVSNGTGANARRHADAVVMNLWPSRGLLIEGFEIKVSRSDWRRELSLPEKAEAVAQYCDKWWIVSPENIVQAHELPALWGHMEVLPNGSLRVKKPAPKKNLDTVTPLNRNFVAAMLRRASEVDAGEVEAAVRLKTAELEKQYEARVERAVTFRAREAEKVLEKVRTLEKAGIDLNTVYDDTTAKKQFALGQKVDDIVSRISYLSYSLKSALEQVTEFEKLVDTGESETI</sequence>
<comment type="caution">
    <text evidence="1">The sequence shown here is derived from an EMBL/GenBank/DDBJ whole genome shotgun (WGS) entry which is preliminary data.</text>
</comment>
<name>A0A942I8X9_9HYPH</name>
<evidence type="ECO:0000313" key="2">
    <source>
        <dbReference type="Proteomes" id="UP000680348"/>
    </source>
</evidence>
<accession>A0A942I8X9</accession>
<organism evidence="1 2">
    <name type="scientific">Pseudaminobacter soli</name>
    <name type="common">ex Zhang et al. 2022</name>
    <dbReference type="NCBI Taxonomy" id="2831468"/>
    <lineage>
        <taxon>Bacteria</taxon>
        <taxon>Pseudomonadati</taxon>
        <taxon>Pseudomonadota</taxon>
        <taxon>Alphaproteobacteria</taxon>
        <taxon>Hyphomicrobiales</taxon>
        <taxon>Phyllobacteriaceae</taxon>
        <taxon>Pseudaminobacter</taxon>
    </lineage>
</organism>
<dbReference type="EMBL" id="JAGWCR010000004">
    <property type="protein sequence ID" value="MBS3648711.1"/>
    <property type="molecule type" value="Genomic_DNA"/>
</dbReference>